<feature type="region of interest" description="Disordered" evidence="1">
    <location>
        <begin position="1"/>
        <end position="104"/>
    </location>
</feature>
<sequence>MISTTHEARAQPPELVEVSGYSSGQRDTPYDHMQTNWPRRPEQPLSPGTNEQQPAGSGDRIATAGSPHISAYQPLVPPPHPAQALRENPYPQFLQSHNYTKQPM</sequence>
<evidence type="ECO:0000313" key="3">
    <source>
        <dbReference type="Proteomes" id="UP001163105"/>
    </source>
</evidence>
<accession>A0AB34FJ41</accession>
<comment type="caution">
    <text evidence="2">The sequence shown here is derived from an EMBL/GenBank/DDBJ whole genome shotgun (WGS) entry which is preliminary data.</text>
</comment>
<evidence type="ECO:0000256" key="1">
    <source>
        <dbReference type="SAM" id="MobiDB-lite"/>
    </source>
</evidence>
<feature type="compositionally biased region" description="Polar residues" evidence="1">
    <location>
        <begin position="93"/>
        <end position="104"/>
    </location>
</feature>
<gene>
    <name evidence="2" type="ORF">O9K51_08525</name>
</gene>
<dbReference type="AlphaFoldDB" id="A0AB34FJ41"/>
<dbReference type="EMBL" id="JAQHRD010000007">
    <property type="protein sequence ID" value="KAJ6439117.1"/>
    <property type="molecule type" value="Genomic_DNA"/>
</dbReference>
<organism evidence="2 3">
    <name type="scientific">Purpureocillium lavendulum</name>
    <dbReference type="NCBI Taxonomy" id="1247861"/>
    <lineage>
        <taxon>Eukaryota</taxon>
        <taxon>Fungi</taxon>
        <taxon>Dikarya</taxon>
        <taxon>Ascomycota</taxon>
        <taxon>Pezizomycotina</taxon>
        <taxon>Sordariomycetes</taxon>
        <taxon>Hypocreomycetidae</taxon>
        <taxon>Hypocreales</taxon>
        <taxon>Ophiocordycipitaceae</taxon>
        <taxon>Purpureocillium</taxon>
    </lineage>
</organism>
<feature type="compositionally biased region" description="Polar residues" evidence="1">
    <location>
        <begin position="46"/>
        <end position="55"/>
    </location>
</feature>
<evidence type="ECO:0000313" key="2">
    <source>
        <dbReference type="EMBL" id="KAJ6439117.1"/>
    </source>
</evidence>
<dbReference type="Proteomes" id="UP001163105">
    <property type="component" value="Unassembled WGS sequence"/>
</dbReference>
<proteinExistence type="predicted"/>
<name>A0AB34FJ41_9HYPO</name>
<keyword evidence="3" id="KW-1185">Reference proteome</keyword>
<protein>
    <submittedName>
        <fullName evidence="2">Vegetative incompatibility protein HET-E-1</fullName>
    </submittedName>
</protein>
<reference evidence="2" key="1">
    <citation type="submission" date="2023-01" db="EMBL/GenBank/DDBJ databases">
        <title>The growth and conidiation of Purpureocillium lavendulum are regulated by nitrogen source and histone H3K14 acetylation.</title>
        <authorList>
            <person name="Tang P."/>
            <person name="Han J."/>
            <person name="Zhang C."/>
            <person name="Tang P."/>
            <person name="Qi F."/>
            <person name="Zhang K."/>
            <person name="Liang L."/>
        </authorList>
    </citation>
    <scope>NUCLEOTIDE SEQUENCE</scope>
    <source>
        <strain evidence="2">YMF1.00683</strain>
    </source>
</reference>